<protein>
    <submittedName>
        <fullName evidence="2">Uncharacterized protein</fullName>
    </submittedName>
</protein>
<gene>
    <name evidence="2" type="ORF">JAAARDRAFT_499138</name>
</gene>
<name>A0A067PA24_9AGAM</name>
<keyword evidence="3" id="KW-1185">Reference proteome</keyword>
<feature type="compositionally biased region" description="Acidic residues" evidence="1">
    <location>
        <begin position="57"/>
        <end position="76"/>
    </location>
</feature>
<evidence type="ECO:0000313" key="2">
    <source>
        <dbReference type="EMBL" id="KDQ51773.1"/>
    </source>
</evidence>
<dbReference type="Proteomes" id="UP000027265">
    <property type="component" value="Unassembled WGS sequence"/>
</dbReference>
<feature type="region of interest" description="Disordered" evidence="1">
    <location>
        <begin position="1"/>
        <end position="96"/>
    </location>
</feature>
<reference evidence="3" key="1">
    <citation type="journal article" date="2014" name="Proc. Natl. Acad. Sci. U.S.A.">
        <title>Extensive sampling of basidiomycete genomes demonstrates inadequacy of the white-rot/brown-rot paradigm for wood decay fungi.</title>
        <authorList>
            <person name="Riley R."/>
            <person name="Salamov A.A."/>
            <person name="Brown D.W."/>
            <person name="Nagy L.G."/>
            <person name="Floudas D."/>
            <person name="Held B.W."/>
            <person name="Levasseur A."/>
            <person name="Lombard V."/>
            <person name="Morin E."/>
            <person name="Otillar R."/>
            <person name="Lindquist E.A."/>
            <person name="Sun H."/>
            <person name="LaButti K.M."/>
            <person name="Schmutz J."/>
            <person name="Jabbour D."/>
            <person name="Luo H."/>
            <person name="Baker S.E."/>
            <person name="Pisabarro A.G."/>
            <person name="Walton J.D."/>
            <person name="Blanchette R.A."/>
            <person name="Henrissat B."/>
            <person name="Martin F."/>
            <person name="Cullen D."/>
            <person name="Hibbett D.S."/>
            <person name="Grigoriev I.V."/>
        </authorList>
    </citation>
    <scope>NUCLEOTIDE SEQUENCE [LARGE SCALE GENOMIC DNA]</scope>
    <source>
        <strain evidence="3">MUCL 33604</strain>
    </source>
</reference>
<dbReference type="AlphaFoldDB" id="A0A067PA24"/>
<dbReference type="InParanoid" id="A0A067PA24"/>
<sequence length="164" mass="17694">MHDTDPQDPRPTGLGTTHCTIMTDDTAGRLSDQSDQSSLGGPTSGVLAEASILGADEPVDVIVDEEISLSFEEDQSNSDGETTSSDPSQTNTQDLTGPLVKYVLDLWVDIEPPEHCEELIRFHNARVEAASWVPTNGGMDSFSTTTKQSQTVILHSRSFLSCLL</sequence>
<feature type="compositionally biased region" description="Polar residues" evidence="1">
    <location>
        <begin position="31"/>
        <end position="41"/>
    </location>
</feature>
<organism evidence="2 3">
    <name type="scientific">Jaapia argillacea MUCL 33604</name>
    <dbReference type="NCBI Taxonomy" id="933084"/>
    <lineage>
        <taxon>Eukaryota</taxon>
        <taxon>Fungi</taxon>
        <taxon>Dikarya</taxon>
        <taxon>Basidiomycota</taxon>
        <taxon>Agaricomycotina</taxon>
        <taxon>Agaricomycetes</taxon>
        <taxon>Agaricomycetidae</taxon>
        <taxon>Jaapiales</taxon>
        <taxon>Jaapiaceae</taxon>
        <taxon>Jaapia</taxon>
    </lineage>
</organism>
<evidence type="ECO:0000256" key="1">
    <source>
        <dbReference type="SAM" id="MobiDB-lite"/>
    </source>
</evidence>
<feature type="compositionally biased region" description="Polar residues" evidence="1">
    <location>
        <begin position="77"/>
        <end position="95"/>
    </location>
</feature>
<evidence type="ECO:0000313" key="3">
    <source>
        <dbReference type="Proteomes" id="UP000027265"/>
    </source>
</evidence>
<accession>A0A067PA24</accession>
<proteinExistence type="predicted"/>
<dbReference type="EMBL" id="KL197745">
    <property type="protein sequence ID" value="KDQ51773.1"/>
    <property type="molecule type" value="Genomic_DNA"/>
</dbReference>
<dbReference type="HOGENOM" id="CLU_1619283_0_0_1"/>